<dbReference type="SUPFAM" id="SSF51971">
    <property type="entry name" value="Nucleotide-binding domain"/>
    <property type="match status" value="1"/>
</dbReference>
<dbReference type="Proteomes" id="UP001235303">
    <property type="component" value="Unassembled WGS sequence"/>
</dbReference>
<dbReference type="PANTHER" id="PTHR21197">
    <property type="entry name" value="UDP-GALACTOPYRANOSE MUTASE"/>
    <property type="match status" value="1"/>
</dbReference>
<organism evidence="1 2">
    <name type="scientific">Roseofilum acuticapitatum BLCC-M154</name>
    <dbReference type="NCBI Taxonomy" id="3022444"/>
    <lineage>
        <taxon>Bacteria</taxon>
        <taxon>Bacillati</taxon>
        <taxon>Cyanobacteriota</taxon>
        <taxon>Cyanophyceae</taxon>
        <taxon>Desertifilales</taxon>
        <taxon>Desertifilaceae</taxon>
        <taxon>Roseofilum</taxon>
        <taxon>Roseofilum acuticapitatum</taxon>
    </lineage>
</organism>
<dbReference type="RefSeq" id="WP_283751885.1">
    <property type="nucleotide sequence ID" value="NZ_JAQOSP010000006.1"/>
</dbReference>
<gene>
    <name evidence="1" type="ORF">PMG71_01600</name>
</gene>
<reference evidence="1 2" key="1">
    <citation type="submission" date="2023-01" db="EMBL/GenBank/DDBJ databases">
        <title>Novel diversity within Roseofilum (Cyanobacteria; Desertifilaceae) from marine benthic mats with descriptions of four novel species.</title>
        <authorList>
            <person name="Wang Y."/>
            <person name="Berthold D.E."/>
            <person name="Hu J."/>
            <person name="Lefler F.W."/>
            <person name="Laughinghouse H.D. IV."/>
        </authorList>
    </citation>
    <scope>NUCLEOTIDE SEQUENCE [LARGE SCALE GENOMIC DNA]</scope>
    <source>
        <strain evidence="1 2">BLCC-M154</strain>
    </source>
</reference>
<dbReference type="Pfam" id="PF13450">
    <property type="entry name" value="NAD_binding_8"/>
    <property type="match status" value="1"/>
</dbReference>
<evidence type="ECO:0000313" key="2">
    <source>
        <dbReference type="Proteomes" id="UP001235303"/>
    </source>
</evidence>
<keyword evidence="2" id="KW-1185">Reference proteome</keyword>
<comment type="caution">
    <text evidence="1">The sequence shown here is derived from an EMBL/GenBank/DDBJ whole genome shotgun (WGS) entry which is preliminary data.</text>
</comment>
<dbReference type="InterPro" id="IPR036188">
    <property type="entry name" value="FAD/NAD-bd_sf"/>
</dbReference>
<accession>A0ABT7AMJ0</accession>
<evidence type="ECO:0000313" key="1">
    <source>
        <dbReference type="EMBL" id="MDJ1168118.1"/>
    </source>
</evidence>
<name>A0ABT7AMJ0_9CYAN</name>
<proteinExistence type="predicted"/>
<dbReference type="PANTHER" id="PTHR21197:SF0">
    <property type="entry name" value="UDP-GALACTOPYRANOSE MUTASE"/>
    <property type="match status" value="1"/>
</dbReference>
<dbReference type="Gene3D" id="3.50.50.60">
    <property type="entry name" value="FAD/NAD(P)-binding domain"/>
    <property type="match status" value="1"/>
</dbReference>
<sequence>MLDYLIIGGGITGVTIARLLQLQGEKSFLVLEAESEPGGLCRTHKVKNHYLDIGGGHFLCTKYPQVYDFIFSHIGKDQFNYYPRVSKVRIHKEILDYPIESNLWQLSIEKQIDYVISVISSGEASGNIEPHNYEEWIHWKLGDMIAENYMLPYNQKIWGVMPEEMDIDWLHKIPRINTKEILKSCLIKNSNKSFMPSHQGFYYPKKGGFQEIFNSIYKFISEKVLLTQPVNKLDFLDNYWVINNEYKAKVVINTAPWPLLYQALDCPSELIDAFDRLQYNSIVVSLWEQEYNHDWHWCYDPSLEKEFHREFYINNFAPHSQNNGMYTETNLKRWPGIGKSWNNGKQPIYEYNNELAYPIPVLGHSKAIQKILSVYKSQNMFGVGRWGQWQYFNSDVCIWEAMKFVDFLTGSSFSV</sequence>
<dbReference type="EMBL" id="JAQOSP010000006">
    <property type="protein sequence ID" value="MDJ1168118.1"/>
    <property type="molecule type" value="Genomic_DNA"/>
</dbReference>
<protein>
    <submittedName>
        <fullName evidence="1">FAD-dependent oxidoreductase</fullName>
    </submittedName>
</protein>